<evidence type="ECO:0000313" key="1">
    <source>
        <dbReference type="EMBL" id="AHC94059.1"/>
    </source>
</evidence>
<evidence type="ECO:0000313" key="2">
    <source>
        <dbReference type="Proteomes" id="UP000027482"/>
    </source>
</evidence>
<protein>
    <submittedName>
        <fullName evidence="1">Uncharacterized protein</fullName>
    </submittedName>
</protein>
<reference evidence="1 2" key="1">
    <citation type="journal article" date="2014" name="BMC Genomics">
        <title>Genome sequences characterizing five mutations in RNA polymerase and major capsid of phages [greek small letter phi]A318 and [greek small letter phi]As51 of Vibrio alginolyticus with different burst efficiencies.</title>
        <authorList>
            <person name="Liu W."/>
            <person name="Lin Y.R."/>
            <person name="Lu M.W."/>
            <person name="Sung P.J."/>
            <person name="Wang W.H."/>
            <person name="Lin C.S."/>
        </authorList>
    </citation>
    <scope>NUCLEOTIDE SEQUENCE [LARGE SCALE GENOMIC DNA]</scope>
    <source>
        <strain evidence="1">AS51</strain>
    </source>
</reference>
<dbReference type="Proteomes" id="UP000027482">
    <property type="component" value="Segment"/>
</dbReference>
<proteinExistence type="predicted"/>
<dbReference type="EMBL" id="KF800937">
    <property type="protein sequence ID" value="AHC94059.1"/>
    <property type="molecule type" value="Genomic_DNA"/>
</dbReference>
<organism evidence="1 2">
    <name type="scientific">Vibrio phage AS51</name>
    <dbReference type="NCBI Taxonomy" id="1434127"/>
    <lineage>
        <taxon>Viruses</taxon>
        <taxon>Duplodnaviria</taxon>
        <taxon>Heunggongvirae</taxon>
        <taxon>Uroviricota</taxon>
        <taxon>Caudoviricetes</taxon>
        <taxon>Autographivirales</taxon>
        <taxon>Autosignataviridae</taxon>
        <taxon>Colwellvirinae</taxon>
        <taxon>Kaohsiungvirus</taxon>
        <taxon>Kaohsiungvirus AS51</taxon>
    </lineage>
</organism>
<dbReference type="GeneID" id="54973867"/>
<dbReference type="RefSeq" id="YP_009783883.1">
    <property type="nucleotide sequence ID" value="NC_047737.1"/>
</dbReference>
<sequence length="128" mass="14558">MLIMSRLLVQPPHRIHRLVSLPSRPLIARGRAARITPLLWSWSTTTLVVVIERRSRPVIGHLPFCRRISSFLILGRLSGLSLCFTARELIALRSSVMPKLLIISVDDRRFTTPDFVRVCLHPSETALL</sequence>
<dbReference type="KEGG" id="vg:54973867"/>
<name>A0A067YIV2_9CAUD</name>
<accession>A0A067YIV2</accession>